<feature type="domain" description="DUF4795" evidence="1">
    <location>
        <begin position="1"/>
        <end position="154"/>
    </location>
</feature>
<proteinExistence type="predicted"/>
<accession>A0A7K6ISA4</accession>
<reference evidence="2 3" key="1">
    <citation type="submission" date="2019-09" db="EMBL/GenBank/DDBJ databases">
        <title>Bird 10,000 Genomes (B10K) Project - Family phase.</title>
        <authorList>
            <person name="Zhang G."/>
        </authorList>
    </citation>
    <scope>NUCLEOTIDE SEQUENCE [LARGE SCALE GENOMIC DNA]</scope>
    <source>
        <strain evidence="2">B10K-DU-029-43</strain>
        <tissue evidence="2">Heart</tissue>
    </source>
</reference>
<evidence type="ECO:0000259" key="1">
    <source>
        <dbReference type="Pfam" id="PF16043"/>
    </source>
</evidence>
<dbReference type="Pfam" id="PF16043">
    <property type="entry name" value="DUF4795"/>
    <property type="match status" value="1"/>
</dbReference>
<dbReference type="PANTHER" id="PTHR47080:SF2">
    <property type="entry name" value="GLUTAMINE-RICH PROTEIN 2"/>
    <property type="match status" value="1"/>
</dbReference>
<feature type="non-terminal residue" evidence="2">
    <location>
        <position position="155"/>
    </location>
</feature>
<organism evidence="2 3">
    <name type="scientific">Machaerirhynchus nigripectus</name>
    <dbReference type="NCBI Taxonomy" id="1160894"/>
    <lineage>
        <taxon>Eukaryota</taxon>
        <taxon>Metazoa</taxon>
        <taxon>Chordata</taxon>
        <taxon>Craniata</taxon>
        <taxon>Vertebrata</taxon>
        <taxon>Euteleostomi</taxon>
        <taxon>Archelosauria</taxon>
        <taxon>Archosauria</taxon>
        <taxon>Dinosauria</taxon>
        <taxon>Saurischia</taxon>
        <taxon>Theropoda</taxon>
        <taxon>Coelurosauria</taxon>
        <taxon>Aves</taxon>
        <taxon>Neognathae</taxon>
        <taxon>Neoaves</taxon>
        <taxon>Telluraves</taxon>
        <taxon>Australaves</taxon>
        <taxon>Passeriformes</taxon>
        <taxon>Corvoidea</taxon>
        <taxon>Dicruridae</taxon>
        <taxon>Machaerirhynchus</taxon>
    </lineage>
</organism>
<dbReference type="AlphaFoldDB" id="A0A7K6ISA4"/>
<protein>
    <submittedName>
        <fullName evidence="2">QRIC2 protein</fullName>
    </submittedName>
</protein>
<name>A0A7K6ISA4_9CORV</name>
<dbReference type="EMBL" id="VZRQ01002825">
    <property type="protein sequence ID" value="NWV90577.1"/>
    <property type="molecule type" value="Genomic_DNA"/>
</dbReference>
<dbReference type="PANTHER" id="PTHR47080">
    <property type="entry name" value="CHROMOSOME 16 OPEN READING FRAME 96"/>
    <property type="match status" value="1"/>
</dbReference>
<comment type="caution">
    <text evidence="2">The sequence shown here is derived from an EMBL/GenBank/DDBJ whole genome shotgun (WGS) entry which is preliminary data.</text>
</comment>
<dbReference type="Proteomes" id="UP000574967">
    <property type="component" value="Unassembled WGS sequence"/>
</dbReference>
<sequence length="155" mass="18034">IQDIVVRLQWECERLSSVTGGLLQDFQQKEKDTEALFQSLEELKKDKAEEQYLLLTVIWESQKADKAALGTKVNCTQFEACMERLEGRMQEVLSRVSGQEQCWHEMQKQLSDIMDSKLDRLGLRPFQKQVEKTWKTIKELKEGVKTEHDDTAGIE</sequence>
<keyword evidence="3" id="KW-1185">Reference proteome</keyword>
<evidence type="ECO:0000313" key="2">
    <source>
        <dbReference type="EMBL" id="NWV90577.1"/>
    </source>
</evidence>
<dbReference type="InterPro" id="IPR032013">
    <property type="entry name" value="DUF4795"/>
</dbReference>
<evidence type="ECO:0000313" key="3">
    <source>
        <dbReference type="Proteomes" id="UP000574967"/>
    </source>
</evidence>
<feature type="non-terminal residue" evidence="2">
    <location>
        <position position="1"/>
    </location>
</feature>
<gene>
    <name evidence="2" type="primary">Qrich2_0</name>
    <name evidence="2" type="ORF">MACNIG_R08891</name>
</gene>